<dbReference type="KEGG" id="kphy:AOZ06_16150"/>
<protein>
    <submittedName>
        <fullName evidence="2">Uncharacterized protein</fullName>
    </submittedName>
</protein>
<organism evidence="2 3">
    <name type="scientific">Kibdelosporangium phytohabitans</name>
    <dbReference type="NCBI Taxonomy" id="860235"/>
    <lineage>
        <taxon>Bacteria</taxon>
        <taxon>Bacillati</taxon>
        <taxon>Actinomycetota</taxon>
        <taxon>Actinomycetes</taxon>
        <taxon>Pseudonocardiales</taxon>
        <taxon>Pseudonocardiaceae</taxon>
        <taxon>Kibdelosporangium</taxon>
    </lineage>
</organism>
<evidence type="ECO:0000256" key="1">
    <source>
        <dbReference type="SAM" id="MobiDB-lite"/>
    </source>
</evidence>
<evidence type="ECO:0000313" key="3">
    <source>
        <dbReference type="Proteomes" id="UP000063699"/>
    </source>
</evidence>
<keyword evidence="3" id="KW-1185">Reference proteome</keyword>
<evidence type="ECO:0000313" key="2">
    <source>
        <dbReference type="EMBL" id="ALG08240.1"/>
    </source>
</evidence>
<gene>
    <name evidence="2" type="ORF">AOZ06_16150</name>
</gene>
<accession>A0A0N9HY54</accession>
<dbReference type="AlphaFoldDB" id="A0A0N9HY54"/>
<name>A0A0N9HY54_9PSEU</name>
<feature type="compositionally biased region" description="Low complexity" evidence="1">
    <location>
        <begin position="76"/>
        <end position="85"/>
    </location>
</feature>
<proteinExistence type="predicted"/>
<dbReference type="Proteomes" id="UP000063699">
    <property type="component" value="Chromosome"/>
</dbReference>
<sequence length="142" mass="14788">MPCGVCTSRNTCASFHHGQAPPAQAGFGWGGRHRPWSDTTIRTTLTGWLHAANSVKVPDEPGQAWSMALLTASSAASTASWPTSSGKPTCPGPAGDPGTGHAHLLRCGSELGVNVRPGDVGTGDHLRGERRRTLGPRTQRDG</sequence>
<feature type="region of interest" description="Disordered" evidence="1">
    <location>
        <begin position="76"/>
        <end position="142"/>
    </location>
</feature>
<reference evidence="2 3" key="1">
    <citation type="submission" date="2015-07" db="EMBL/GenBank/DDBJ databases">
        <title>Genome sequencing of Kibdelosporangium phytohabitans.</title>
        <authorList>
            <person name="Qin S."/>
            <person name="Xing K."/>
        </authorList>
    </citation>
    <scope>NUCLEOTIDE SEQUENCE [LARGE SCALE GENOMIC DNA]</scope>
    <source>
        <strain evidence="2 3">KLBMP1111</strain>
    </source>
</reference>
<dbReference type="EMBL" id="CP012752">
    <property type="protein sequence ID" value="ALG08240.1"/>
    <property type="molecule type" value="Genomic_DNA"/>
</dbReference>